<organism evidence="1 2">
    <name type="scientific">Desmophyllum pertusum</name>
    <dbReference type="NCBI Taxonomy" id="174260"/>
    <lineage>
        <taxon>Eukaryota</taxon>
        <taxon>Metazoa</taxon>
        <taxon>Cnidaria</taxon>
        <taxon>Anthozoa</taxon>
        <taxon>Hexacorallia</taxon>
        <taxon>Scleractinia</taxon>
        <taxon>Caryophylliina</taxon>
        <taxon>Caryophylliidae</taxon>
        <taxon>Desmophyllum</taxon>
    </lineage>
</organism>
<evidence type="ECO:0000313" key="1">
    <source>
        <dbReference type="EMBL" id="KAJ7360195.1"/>
    </source>
</evidence>
<comment type="caution">
    <text evidence="1">The sequence shown here is derived from an EMBL/GenBank/DDBJ whole genome shotgun (WGS) entry which is preliminary data.</text>
</comment>
<reference evidence="1" key="1">
    <citation type="submission" date="2023-01" db="EMBL/GenBank/DDBJ databases">
        <title>Genome assembly of the deep-sea coral Lophelia pertusa.</title>
        <authorList>
            <person name="Herrera S."/>
            <person name="Cordes E."/>
        </authorList>
    </citation>
    <scope>NUCLEOTIDE SEQUENCE</scope>
    <source>
        <strain evidence="1">USNM1676648</strain>
        <tissue evidence="1">Polyp</tissue>
    </source>
</reference>
<dbReference type="Proteomes" id="UP001163046">
    <property type="component" value="Unassembled WGS sequence"/>
</dbReference>
<evidence type="ECO:0000313" key="2">
    <source>
        <dbReference type="Proteomes" id="UP001163046"/>
    </source>
</evidence>
<dbReference type="EMBL" id="MU827311">
    <property type="protein sequence ID" value="KAJ7360195.1"/>
    <property type="molecule type" value="Genomic_DNA"/>
</dbReference>
<name>A0A9W9YPV3_9CNID</name>
<accession>A0A9W9YPV3</accession>
<gene>
    <name evidence="1" type="ORF">OS493_018188</name>
</gene>
<dbReference type="OrthoDB" id="5984203at2759"/>
<proteinExistence type="predicted"/>
<keyword evidence="2" id="KW-1185">Reference proteome</keyword>
<dbReference type="AlphaFoldDB" id="A0A9W9YPV3"/>
<sequence length="137" mass="15890">MNDLKGTGWHEGWHMAVVTDEIDEDSGTANIIYVVEPSESYKVSVEEMLQKGWIKIDDRDEIEQFYEIGARIKIKWSKEEIGDTDWRPGWYVAEVQDADRDNDEITVQFVSEPECTYKYEVTPRVAQGTLQMVKPVL</sequence>
<protein>
    <submittedName>
        <fullName evidence="1">Uncharacterized protein</fullName>
    </submittedName>
</protein>